<dbReference type="EMBL" id="JBEAFC010000003">
    <property type="protein sequence ID" value="KAL1564542.1"/>
    <property type="molecule type" value="Genomic_DNA"/>
</dbReference>
<dbReference type="AlphaFoldDB" id="A0ABD1I837"/>
<organism evidence="8 9">
    <name type="scientific">Salvia divinorum</name>
    <name type="common">Maria pastora</name>
    <name type="synonym">Diviner's sage</name>
    <dbReference type="NCBI Taxonomy" id="28513"/>
    <lineage>
        <taxon>Eukaryota</taxon>
        <taxon>Viridiplantae</taxon>
        <taxon>Streptophyta</taxon>
        <taxon>Embryophyta</taxon>
        <taxon>Tracheophyta</taxon>
        <taxon>Spermatophyta</taxon>
        <taxon>Magnoliopsida</taxon>
        <taxon>eudicotyledons</taxon>
        <taxon>Gunneridae</taxon>
        <taxon>Pentapetalae</taxon>
        <taxon>asterids</taxon>
        <taxon>lamiids</taxon>
        <taxon>Lamiales</taxon>
        <taxon>Lamiaceae</taxon>
        <taxon>Nepetoideae</taxon>
        <taxon>Mentheae</taxon>
        <taxon>Salviinae</taxon>
        <taxon>Salvia</taxon>
        <taxon>Salvia subgen. Calosphace</taxon>
    </lineage>
</organism>
<dbReference type="Proteomes" id="UP001567538">
    <property type="component" value="Unassembled WGS sequence"/>
</dbReference>
<dbReference type="InterPro" id="IPR044670">
    <property type="entry name" value="SOFL"/>
</dbReference>
<proteinExistence type="inferred from homology"/>
<evidence type="ECO:0000256" key="7">
    <source>
        <dbReference type="SAM" id="MobiDB-lite"/>
    </source>
</evidence>
<feature type="region of interest" description="Disordered" evidence="7">
    <location>
        <begin position="28"/>
        <end position="129"/>
    </location>
</feature>
<comment type="similarity">
    <text evidence="6">Belongs to the SOFL plant protein family.</text>
</comment>
<evidence type="ECO:0000256" key="1">
    <source>
        <dbReference type="ARBA" id="ARBA00004496"/>
    </source>
</evidence>
<name>A0ABD1I837_SALDI</name>
<dbReference type="GO" id="GO:0009691">
    <property type="term" value="P:cytokinin biosynthetic process"/>
    <property type="evidence" value="ECO:0007669"/>
    <property type="project" value="UniProtKB-KW"/>
</dbReference>
<keyword evidence="2" id="KW-0963">Cytoplasm</keyword>
<keyword evidence="9" id="KW-1185">Reference proteome</keyword>
<evidence type="ECO:0000313" key="8">
    <source>
        <dbReference type="EMBL" id="KAL1564542.1"/>
    </source>
</evidence>
<accession>A0ABD1I837</accession>
<reference evidence="8 9" key="1">
    <citation type="submission" date="2024-06" db="EMBL/GenBank/DDBJ databases">
        <title>A chromosome level genome sequence of Diviner's sage (Salvia divinorum).</title>
        <authorList>
            <person name="Ford S.A."/>
            <person name="Ro D.-K."/>
            <person name="Ness R.W."/>
            <person name="Phillips M.A."/>
        </authorList>
    </citation>
    <scope>NUCLEOTIDE SEQUENCE [LARGE SCALE GENOMIC DNA]</scope>
    <source>
        <strain evidence="8">SAF-2024a</strain>
        <tissue evidence="8">Leaf</tissue>
    </source>
</reference>
<evidence type="ECO:0000256" key="6">
    <source>
        <dbReference type="ARBA" id="ARBA00024199"/>
    </source>
</evidence>
<evidence type="ECO:0000256" key="2">
    <source>
        <dbReference type="ARBA" id="ARBA00022490"/>
    </source>
</evidence>
<evidence type="ECO:0000313" key="9">
    <source>
        <dbReference type="Proteomes" id="UP001567538"/>
    </source>
</evidence>
<keyword evidence="4" id="KW-0932">Cytokinin signaling pathway</keyword>
<keyword evidence="5" id="KW-0539">Nucleus</keyword>
<feature type="compositionally biased region" description="Basic and acidic residues" evidence="7">
    <location>
        <begin position="70"/>
        <end position="81"/>
    </location>
</feature>
<keyword evidence="3" id="KW-0203">Cytokinin biosynthesis</keyword>
<dbReference type="GO" id="GO:0009736">
    <property type="term" value="P:cytokinin-activated signaling pathway"/>
    <property type="evidence" value="ECO:0007669"/>
    <property type="project" value="UniProtKB-KW"/>
</dbReference>
<dbReference type="PANTHER" id="PTHR33347:SF1">
    <property type="entry name" value="PROTEIN SOB FIVE-LIKE 5"/>
    <property type="match status" value="1"/>
</dbReference>
<evidence type="ECO:0000256" key="5">
    <source>
        <dbReference type="ARBA" id="ARBA00023242"/>
    </source>
</evidence>
<comment type="caution">
    <text evidence="8">The sequence shown here is derived from an EMBL/GenBank/DDBJ whole genome shotgun (WGS) entry which is preliminary data.</text>
</comment>
<evidence type="ECO:0000256" key="4">
    <source>
        <dbReference type="ARBA" id="ARBA00022864"/>
    </source>
</evidence>
<gene>
    <name evidence="8" type="ORF">AAHA92_06869</name>
</gene>
<dbReference type="PANTHER" id="PTHR33347">
    <property type="entry name" value="OSJNBA0091C07.3 PROTEIN"/>
    <property type="match status" value="1"/>
</dbReference>
<comment type="subcellular location">
    <subcellularLocation>
        <location evidence="1">Cytoplasm</location>
    </subcellularLocation>
</comment>
<protein>
    <submittedName>
        <fullName evidence="8">Protein SOB FIVE-LIKE 5-like</fullName>
    </submittedName>
</protein>
<evidence type="ECO:0000256" key="3">
    <source>
        <dbReference type="ARBA" id="ARBA00022712"/>
    </source>
</evidence>
<dbReference type="GO" id="GO:0005737">
    <property type="term" value="C:cytoplasm"/>
    <property type="evidence" value="ECO:0007669"/>
    <property type="project" value="UniProtKB-SubCell"/>
</dbReference>
<sequence length="183" mass="21167">MNYMFGNQECSSGCDSGWTLYLQQSSISADPYDREDESPEHRTKRSNQEDEDEDEDLSMVSDASSGPPQLHEEEGCGRNDKNGCFYNYTTTVSKPLSERKKTRRKKVQEHSSLLDDTASSPLYNKARSEASVENVVEMEYSQGYSSTQFEVRPPYQEEYYGFLQSGNQLQQQNQWFEIEGKRW</sequence>